<feature type="coiled-coil region" evidence="1">
    <location>
        <begin position="45"/>
        <end position="72"/>
    </location>
</feature>
<organism evidence="2 3">
    <name type="scientific">Zobellia galactanivorans (strain DSM 12802 / CCUG 47099 / CIP 106680 / NCIMB 13871 / Dsij)</name>
    <dbReference type="NCBI Taxonomy" id="63186"/>
    <lineage>
        <taxon>Bacteria</taxon>
        <taxon>Pseudomonadati</taxon>
        <taxon>Bacteroidota</taxon>
        <taxon>Flavobacteriia</taxon>
        <taxon>Flavobacteriales</taxon>
        <taxon>Flavobacteriaceae</taxon>
        <taxon>Zobellia</taxon>
    </lineage>
</organism>
<keyword evidence="1" id="KW-0175">Coiled coil</keyword>
<accession>G0LCS3</accession>
<dbReference type="EMBL" id="FP476056">
    <property type="protein sequence ID" value="CAZ97146.1"/>
    <property type="molecule type" value="Genomic_DNA"/>
</dbReference>
<evidence type="ECO:0000256" key="1">
    <source>
        <dbReference type="SAM" id="Coils"/>
    </source>
</evidence>
<evidence type="ECO:0000313" key="2">
    <source>
        <dbReference type="EMBL" id="CAZ97146.1"/>
    </source>
</evidence>
<evidence type="ECO:0000313" key="3">
    <source>
        <dbReference type="Proteomes" id="UP000008898"/>
    </source>
</evidence>
<name>G0LCS3_ZOBGA</name>
<dbReference type="AlphaFoldDB" id="G0LCS3"/>
<keyword evidence="3" id="KW-1185">Reference proteome</keyword>
<proteinExistence type="predicted"/>
<dbReference type="RefSeq" id="WP_013994340.1">
    <property type="nucleotide sequence ID" value="NC_015844.1"/>
</dbReference>
<protein>
    <submittedName>
        <fullName evidence="2">Uncharacterized protein</fullName>
    </submittedName>
</protein>
<dbReference type="HOGENOM" id="CLU_159858_0_0_10"/>
<gene>
    <name evidence="2" type="ordered locus">zobellia_3000</name>
</gene>
<dbReference type="OrthoDB" id="1442351at2"/>
<sequence>MNVSQPFYAHEPDSRIMMEKDKVEISGWTEHLEFINEELDYLMDIEDRMLNNSQLYQQLQELQRENRSHIGKLYKYKMNIGNIIECDTAECDAFYLHKHEASRKLYLEHVKKYRSIKTQVLSQILLHAKT</sequence>
<dbReference type="Proteomes" id="UP000008898">
    <property type="component" value="Chromosome"/>
</dbReference>
<reference evidence="2 3" key="2">
    <citation type="journal article" date="2012" name="Environ. Microbiol.">
        <title>Characterization of the first alginolytic operons in a marine bacterium: from their emergence in marine Flavobacteriia to their independent transfers to marine Proteobacteria and human gut Bacteroides.</title>
        <authorList>
            <person name="Thomas F."/>
            <person name="Barbeyron T."/>
            <person name="Tonon T."/>
            <person name="Genicot S."/>
            <person name="Czjzek M."/>
            <person name="Michel G."/>
        </authorList>
    </citation>
    <scope>NUCLEOTIDE SEQUENCE [LARGE SCALE GENOMIC DNA]</scope>
    <source>
        <strain evidence="3">DSM 12802 / CCUG 47099 / CIP 106680 / NCIMB 13871 / Dsij</strain>
    </source>
</reference>
<dbReference type="KEGG" id="zga:ZOBELLIA_3000"/>
<reference evidence="3" key="1">
    <citation type="submission" date="2009-07" db="EMBL/GenBank/DDBJ databases">
        <title>Complete genome sequence of Zobellia galactanivorans Dsij.</title>
        <authorList>
            <consortium name="Genoscope - CEA"/>
        </authorList>
    </citation>
    <scope>NUCLEOTIDE SEQUENCE [LARGE SCALE GENOMIC DNA]</scope>
    <source>
        <strain evidence="3">DSM 12802 / CCUG 47099 / CIP 106680 / NCIMB 13871 / Dsij</strain>
    </source>
</reference>